<evidence type="ECO:0000256" key="1">
    <source>
        <dbReference type="SAM" id="MobiDB-lite"/>
    </source>
</evidence>
<keyword evidence="3" id="KW-0378">Hydrolase</keyword>
<dbReference type="GO" id="GO:0004806">
    <property type="term" value="F:triacylglycerol lipase activity"/>
    <property type="evidence" value="ECO:0007669"/>
    <property type="project" value="TreeGrafter"/>
</dbReference>
<evidence type="ECO:0000259" key="2">
    <source>
        <dbReference type="Pfam" id="PF00561"/>
    </source>
</evidence>
<evidence type="ECO:0000313" key="4">
    <source>
        <dbReference type="Proteomes" id="UP000647172"/>
    </source>
</evidence>
<dbReference type="InterPro" id="IPR000073">
    <property type="entry name" value="AB_hydrolase_1"/>
</dbReference>
<keyword evidence="4" id="KW-1185">Reference proteome</keyword>
<dbReference type="PANTHER" id="PTHR43433">
    <property type="entry name" value="HYDROLASE, ALPHA/BETA FOLD FAMILY PROTEIN"/>
    <property type="match status" value="1"/>
</dbReference>
<sequence length="306" mass="31861">MDRLLSPVMTETFVSSGPLRLWTERTGRPGHPAVLLIAGAAAQGITFPDALVERLVAHGRQVIRFDHRDTGRSSIVDVDRHPYGLADLAADALAVLDAHGLPSAHLAGASMGGVVAQWLAVHRPARVSALTLLSTTPMGHDPGPGRQRAAAGQPADPADLPPPTPRFLRHLADTDGDPAGVEADVALFKVMNGDVRPFDEPAARAMLQRCWARATDPAAAAHHHLIGARMGPDLLAPLSTITAPTTVVHGDQDPIFPPAHGAAVAAAIPGARLHIVPGMGHVYFSPGLPEHLADLIAAQAPAESSG</sequence>
<dbReference type="Proteomes" id="UP000647172">
    <property type="component" value="Unassembled WGS sequence"/>
</dbReference>
<feature type="domain" description="AB hydrolase-1" evidence="2">
    <location>
        <begin position="32"/>
        <end position="150"/>
    </location>
</feature>
<proteinExistence type="predicted"/>
<dbReference type="GO" id="GO:0046503">
    <property type="term" value="P:glycerolipid catabolic process"/>
    <property type="evidence" value="ECO:0007669"/>
    <property type="project" value="TreeGrafter"/>
</dbReference>
<dbReference type="PANTHER" id="PTHR43433:SF5">
    <property type="entry name" value="AB HYDROLASE-1 DOMAIN-CONTAINING PROTEIN"/>
    <property type="match status" value="1"/>
</dbReference>
<dbReference type="AlphaFoldDB" id="A0A919JAR4"/>
<evidence type="ECO:0000313" key="3">
    <source>
        <dbReference type="EMBL" id="GIE46871.1"/>
    </source>
</evidence>
<dbReference type="Pfam" id="PF00561">
    <property type="entry name" value="Abhydrolase_1"/>
    <property type="match status" value="1"/>
</dbReference>
<dbReference type="EMBL" id="BOMQ01000008">
    <property type="protein sequence ID" value="GIE46871.1"/>
    <property type="molecule type" value="Genomic_DNA"/>
</dbReference>
<protein>
    <submittedName>
        <fullName evidence="3">Hydrolase</fullName>
    </submittedName>
</protein>
<dbReference type="SUPFAM" id="SSF53474">
    <property type="entry name" value="alpha/beta-Hydrolases"/>
    <property type="match status" value="1"/>
</dbReference>
<dbReference type="Gene3D" id="3.40.50.1820">
    <property type="entry name" value="alpha/beta hydrolase"/>
    <property type="match status" value="1"/>
</dbReference>
<feature type="region of interest" description="Disordered" evidence="1">
    <location>
        <begin position="134"/>
        <end position="175"/>
    </location>
</feature>
<dbReference type="InterPro" id="IPR029058">
    <property type="entry name" value="AB_hydrolase_fold"/>
</dbReference>
<name>A0A919JAR4_9ACTN</name>
<gene>
    <name evidence="3" type="ORF">Ani05nite_04050</name>
</gene>
<accession>A0A919JAR4</accession>
<reference evidence="3" key="1">
    <citation type="submission" date="2021-01" db="EMBL/GenBank/DDBJ databases">
        <title>Whole genome shotgun sequence of Actinoplanes nipponensis NBRC 14063.</title>
        <authorList>
            <person name="Komaki H."/>
            <person name="Tamura T."/>
        </authorList>
    </citation>
    <scope>NUCLEOTIDE SEQUENCE</scope>
    <source>
        <strain evidence="3">NBRC 14063</strain>
    </source>
</reference>
<dbReference type="InterPro" id="IPR050471">
    <property type="entry name" value="AB_hydrolase"/>
</dbReference>
<feature type="compositionally biased region" description="Low complexity" evidence="1">
    <location>
        <begin position="144"/>
        <end position="158"/>
    </location>
</feature>
<comment type="caution">
    <text evidence="3">The sequence shown here is derived from an EMBL/GenBank/DDBJ whole genome shotgun (WGS) entry which is preliminary data.</text>
</comment>
<organism evidence="3 4">
    <name type="scientific">Actinoplanes nipponensis</name>
    <dbReference type="NCBI Taxonomy" id="135950"/>
    <lineage>
        <taxon>Bacteria</taxon>
        <taxon>Bacillati</taxon>
        <taxon>Actinomycetota</taxon>
        <taxon>Actinomycetes</taxon>
        <taxon>Micromonosporales</taxon>
        <taxon>Micromonosporaceae</taxon>
        <taxon>Actinoplanes</taxon>
    </lineage>
</organism>